<keyword evidence="1" id="KW-0732">Signal</keyword>
<dbReference type="InterPro" id="IPR058248">
    <property type="entry name" value="Lxx211020-like"/>
</dbReference>
<protein>
    <submittedName>
        <fullName evidence="2">Copper chaperone PCu(A)C</fullName>
    </submittedName>
</protein>
<feature type="chain" id="PRO_5047487586" evidence="1">
    <location>
        <begin position="23"/>
        <end position="150"/>
    </location>
</feature>
<evidence type="ECO:0000313" key="3">
    <source>
        <dbReference type="Proteomes" id="UP000682982"/>
    </source>
</evidence>
<dbReference type="PANTHER" id="PTHR36302:SF1">
    <property type="entry name" value="COPPER CHAPERONE PCU(A)C"/>
    <property type="match status" value="1"/>
</dbReference>
<name>A0ABS5H5D0_9BURK</name>
<comment type="caution">
    <text evidence="2">The sequence shown here is derived from an EMBL/GenBank/DDBJ whole genome shotgun (WGS) entry which is preliminary data.</text>
</comment>
<gene>
    <name evidence="2" type="ORF">KDM87_14580</name>
</gene>
<dbReference type="Proteomes" id="UP000682982">
    <property type="component" value="Unassembled WGS sequence"/>
</dbReference>
<evidence type="ECO:0000256" key="1">
    <source>
        <dbReference type="SAM" id="SignalP"/>
    </source>
</evidence>
<accession>A0ABS5H5D0</accession>
<dbReference type="SUPFAM" id="SSF110087">
    <property type="entry name" value="DR1885-like metal-binding protein"/>
    <property type="match status" value="1"/>
</dbReference>
<organism evidence="2 3">
    <name type="scientific">Undibacterium rivi</name>
    <dbReference type="NCBI Taxonomy" id="2828729"/>
    <lineage>
        <taxon>Bacteria</taxon>
        <taxon>Pseudomonadati</taxon>
        <taxon>Pseudomonadota</taxon>
        <taxon>Betaproteobacteria</taxon>
        <taxon>Burkholderiales</taxon>
        <taxon>Oxalobacteraceae</taxon>
        <taxon>Undibacterium</taxon>
    </lineage>
</organism>
<keyword evidence="3" id="KW-1185">Reference proteome</keyword>
<feature type="signal peptide" evidence="1">
    <location>
        <begin position="1"/>
        <end position="22"/>
    </location>
</feature>
<dbReference type="InterPro" id="IPR007410">
    <property type="entry name" value="LpqE-like"/>
</dbReference>
<dbReference type="InterPro" id="IPR036182">
    <property type="entry name" value="PCuAC_sf"/>
</dbReference>
<proteinExistence type="predicted"/>
<reference evidence="2 3" key="1">
    <citation type="submission" date="2021-04" db="EMBL/GenBank/DDBJ databases">
        <title>novel species isolated from subtropical streams in China.</title>
        <authorList>
            <person name="Lu H."/>
        </authorList>
    </citation>
    <scope>NUCLEOTIDE SEQUENCE [LARGE SCALE GENOMIC DNA]</scope>
    <source>
        <strain evidence="2 3">FT147W</strain>
    </source>
</reference>
<dbReference type="PANTHER" id="PTHR36302">
    <property type="entry name" value="BLR7088 PROTEIN"/>
    <property type="match status" value="1"/>
</dbReference>
<dbReference type="Pfam" id="PF04314">
    <property type="entry name" value="PCuAC"/>
    <property type="match status" value="1"/>
</dbReference>
<sequence>MNMFIKSIIAVSIATVTLAAQAEIVVKDAWVRATVPQQKATGAFMQIQSTKNVRLIEVQSAAAGLVEVHEMKMDNNVMKMRAIPQLDVPAGKNVELKPGGYHVMLMDLKAQAKAGDAVTLKLIFEDENKKQETVDVKATVKSLTTMEHKM</sequence>
<dbReference type="Gene3D" id="2.60.40.1890">
    <property type="entry name" value="PCu(A)C copper chaperone"/>
    <property type="match status" value="1"/>
</dbReference>
<evidence type="ECO:0000313" key="2">
    <source>
        <dbReference type="EMBL" id="MBR7793820.1"/>
    </source>
</evidence>
<dbReference type="RefSeq" id="WP_212679755.1">
    <property type="nucleotide sequence ID" value="NZ_JAGSPK010000005.1"/>
</dbReference>
<dbReference type="EMBL" id="JAGSPK010000005">
    <property type="protein sequence ID" value="MBR7793820.1"/>
    <property type="molecule type" value="Genomic_DNA"/>
</dbReference>